<dbReference type="RefSeq" id="XP_019101107.1">
    <property type="nucleotide sequence ID" value="XM_019245562.1"/>
</dbReference>
<accession>A0ABM1RQ19</accession>
<reference evidence="3" key="2">
    <citation type="submission" date="2025-08" db="UniProtKB">
        <authorList>
            <consortium name="RefSeq"/>
        </authorList>
    </citation>
    <scope>IDENTIFICATION</scope>
    <source>
        <tissue evidence="3">Leaf</tissue>
    </source>
</reference>
<evidence type="ECO:0000313" key="3">
    <source>
        <dbReference type="RefSeq" id="XP_019101107.1"/>
    </source>
</evidence>
<dbReference type="Proteomes" id="UP000694864">
    <property type="component" value="Chromosome 5"/>
</dbReference>
<evidence type="ECO:0000259" key="1">
    <source>
        <dbReference type="PROSITE" id="PS52045"/>
    </source>
</evidence>
<dbReference type="Pfam" id="PF03080">
    <property type="entry name" value="Neprosin"/>
    <property type="match status" value="1"/>
</dbReference>
<reference evidence="2" key="1">
    <citation type="journal article" date="2014" name="Nat. Commun.">
        <title>The emerging biofuel crop Camelina sativa retains a highly undifferentiated hexaploid genome structure.</title>
        <authorList>
            <person name="Kagale S."/>
            <person name="Koh C."/>
            <person name="Nixon J."/>
            <person name="Bollina V."/>
            <person name="Clarke W.E."/>
            <person name="Tuteja R."/>
            <person name="Spillane C."/>
            <person name="Robinson S.J."/>
            <person name="Links M.G."/>
            <person name="Clarke C."/>
            <person name="Higgins E.E."/>
            <person name="Huebert T."/>
            <person name="Sharpe A.G."/>
            <person name="Parkin I.A."/>
        </authorList>
    </citation>
    <scope>NUCLEOTIDE SEQUENCE [LARGE SCALE GENOMIC DNA]</scope>
    <source>
        <strain evidence="2">cv. DH55</strain>
    </source>
</reference>
<dbReference type="InterPro" id="IPR004314">
    <property type="entry name" value="Neprosin"/>
</dbReference>
<dbReference type="GeneID" id="104788921"/>
<gene>
    <name evidence="3" type="primary">LOC104788921</name>
</gene>
<feature type="domain" description="Neprosin PEP catalytic" evidence="1">
    <location>
        <begin position="52"/>
        <end position="178"/>
    </location>
</feature>
<dbReference type="PANTHER" id="PTHR31589">
    <property type="entry name" value="PROTEIN, PUTATIVE (DUF239)-RELATED-RELATED"/>
    <property type="match status" value="1"/>
</dbReference>
<dbReference type="PROSITE" id="PS52045">
    <property type="entry name" value="NEPROSIN_PEP_CD"/>
    <property type="match status" value="1"/>
</dbReference>
<proteinExistence type="predicted"/>
<dbReference type="InterPro" id="IPR053168">
    <property type="entry name" value="Glutamic_endopeptidase"/>
</dbReference>
<evidence type="ECO:0000313" key="2">
    <source>
        <dbReference type="Proteomes" id="UP000694864"/>
    </source>
</evidence>
<name>A0ABM1RQ19_CAMSA</name>
<dbReference type="Gene3D" id="3.90.1320.10">
    <property type="entry name" value="Outer-capsid protein sigma 3, large lobe"/>
    <property type="match status" value="1"/>
</dbReference>
<sequence>MFKYHKIPEKFISNEIHTNNDKYKIDHQRCPKGMVSILRQINGTESVHLDTFEYPGQHFATIETILDGTIYRGAEAYISVHNLTVQRNQYSKNQIWLENGPRDQLNSIQVGWAVMHPRLYGDSSTRFTIYWTADGSKKTGCYNTQCAGFVLVTRDPVLGEAYGNTSIYGGKVSALIQP</sequence>
<keyword evidence="2" id="KW-1185">Reference proteome</keyword>
<protein>
    <submittedName>
        <fullName evidence="3">Uncharacterized protein LOC104788921</fullName>
    </submittedName>
</protein>
<organism evidence="2 3">
    <name type="scientific">Camelina sativa</name>
    <name type="common">False flax</name>
    <name type="synonym">Myagrum sativum</name>
    <dbReference type="NCBI Taxonomy" id="90675"/>
    <lineage>
        <taxon>Eukaryota</taxon>
        <taxon>Viridiplantae</taxon>
        <taxon>Streptophyta</taxon>
        <taxon>Embryophyta</taxon>
        <taxon>Tracheophyta</taxon>
        <taxon>Spermatophyta</taxon>
        <taxon>Magnoliopsida</taxon>
        <taxon>eudicotyledons</taxon>
        <taxon>Gunneridae</taxon>
        <taxon>Pentapetalae</taxon>
        <taxon>rosids</taxon>
        <taxon>malvids</taxon>
        <taxon>Brassicales</taxon>
        <taxon>Brassicaceae</taxon>
        <taxon>Camelineae</taxon>
        <taxon>Camelina</taxon>
    </lineage>
</organism>
<dbReference type="PANTHER" id="PTHR31589:SF233">
    <property type="entry name" value="PROTEIN, PUTATIVE (DUF239)-RELATED"/>
    <property type="match status" value="1"/>
</dbReference>